<protein>
    <submittedName>
        <fullName evidence="1">Uncharacterized protein</fullName>
    </submittedName>
</protein>
<dbReference type="EMBL" id="JARBHB010000005">
    <property type="protein sequence ID" value="KAJ8884622.1"/>
    <property type="molecule type" value="Genomic_DNA"/>
</dbReference>
<accession>A0ABQ9HJU3</accession>
<organism evidence="1 2">
    <name type="scientific">Dryococelus australis</name>
    <dbReference type="NCBI Taxonomy" id="614101"/>
    <lineage>
        <taxon>Eukaryota</taxon>
        <taxon>Metazoa</taxon>
        <taxon>Ecdysozoa</taxon>
        <taxon>Arthropoda</taxon>
        <taxon>Hexapoda</taxon>
        <taxon>Insecta</taxon>
        <taxon>Pterygota</taxon>
        <taxon>Neoptera</taxon>
        <taxon>Polyneoptera</taxon>
        <taxon>Phasmatodea</taxon>
        <taxon>Verophasmatodea</taxon>
        <taxon>Anareolatae</taxon>
        <taxon>Phasmatidae</taxon>
        <taxon>Eurycanthinae</taxon>
        <taxon>Dryococelus</taxon>
    </lineage>
</organism>
<comment type="caution">
    <text evidence="1">The sequence shown here is derived from an EMBL/GenBank/DDBJ whole genome shotgun (WGS) entry which is preliminary data.</text>
</comment>
<evidence type="ECO:0000313" key="1">
    <source>
        <dbReference type="EMBL" id="KAJ8884622.1"/>
    </source>
</evidence>
<gene>
    <name evidence="1" type="ORF">PR048_016479</name>
</gene>
<name>A0ABQ9HJU3_9NEOP</name>
<proteinExistence type="predicted"/>
<evidence type="ECO:0000313" key="2">
    <source>
        <dbReference type="Proteomes" id="UP001159363"/>
    </source>
</evidence>
<reference evidence="1 2" key="1">
    <citation type="submission" date="2023-02" db="EMBL/GenBank/DDBJ databases">
        <title>LHISI_Scaffold_Assembly.</title>
        <authorList>
            <person name="Stuart O.P."/>
            <person name="Cleave R."/>
            <person name="Magrath M.J.L."/>
            <person name="Mikheyev A.S."/>
        </authorList>
    </citation>
    <scope>NUCLEOTIDE SEQUENCE [LARGE SCALE GENOMIC DNA]</scope>
    <source>
        <strain evidence="1">Daus_M_001</strain>
        <tissue evidence="1">Leg muscle</tissue>
    </source>
</reference>
<keyword evidence="2" id="KW-1185">Reference proteome</keyword>
<dbReference type="Proteomes" id="UP001159363">
    <property type="component" value="Chromosome 4"/>
</dbReference>
<sequence>MTEFPSRYVVAEVVPNIDAFTCLEFIKKVILRYDPRQNERNPGSNCLPESVCYTGHSAMDDIPNPRRNLLETSDGYAPL</sequence>